<organism evidence="2 3">
    <name type="scientific">Thanatephorus cucumeris (strain AG1-IB / isolate 7/3/14)</name>
    <name type="common">Lettuce bottom rot fungus</name>
    <name type="synonym">Rhizoctonia solani</name>
    <dbReference type="NCBI Taxonomy" id="1108050"/>
    <lineage>
        <taxon>Eukaryota</taxon>
        <taxon>Fungi</taxon>
        <taxon>Dikarya</taxon>
        <taxon>Basidiomycota</taxon>
        <taxon>Agaricomycotina</taxon>
        <taxon>Agaricomycetes</taxon>
        <taxon>Cantharellales</taxon>
        <taxon>Ceratobasidiaceae</taxon>
        <taxon>Rhizoctonia</taxon>
        <taxon>Rhizoctonia solani AG-1</taxon>
    </lineage>
</organism>
<evidence type="ECO:0000313" key="3">
    <source>
        <dbReference type="Proteomes" id="UP000012065"/>
    </source>
</evidence>
<feature type="compositionally biased region" description="Low complexity" evidence="1">
    <location>
        <begin position="1"/>
        <end position="28"/>
    </location>
</feature>
<reference evidence="2 3" key="1">
    <citation type="journal article" date="2013" name="J. Biotechnol.">
        <title>Establishment and interpretation of the genome sequence of the phytopathogenic fungus Rhizoctonia solani AG1-IB isolate 7/3/14.</title>
        <authorList>
            <person name="Wibberg D.W."/>
            <person name="Jelonek L.J."/>
            <person name="Rupp O.R."/>
            <person name="Hennig M.H."/>
            <person name="Eikmeyer F.E."/>
            <person name="Goesmann A.G."/>
            <person name="Hartmann A.H."/>
            <person name="Borriss R.B."/>
            <person name="Grosch R.G."/>
            <person name="Puehler A.P."/>
            <person name="Schlueter A.S."/>
        </authorList>
    </citation>
    <scope>NUCLEOTIDE SEQUENCE [LARGE SCALE GENOMIC DNA]</scope>
    <source>
        <strain evidence="3">AG1-IB / isolate 7/3/14</strain>
    </source>
</reference>
<sequence>MLSPRSSRPSSPNRSRSTSASSSLNPPSGGKSPRTPPPIISCVSPADMHAHAIAAEHSWGPDEMSIYDAAGDIDVRPHFEPDGRRAHEMSRPEDIAPCPETTSFSILFPLVLYLLLTVPAYKFSLVT</sequence>
<accession>M5C4R6</accession>
<dbReference type="HOGENOM" id="CLU_1971988_0_0_1"/>
<evidence type="ECO:0000313" key="2">
    <source>
        <dbReference type="EMBL" id="CCO34411.1"/>
    </source>
</evidence>
<dbReference type="Proteomes" id="UP000012065">
    <property type="component" value="Unassembled WGS sequence"/>
</dbReference>
<evidence type="ECO:0000256" key="1">
    <source>
        <dbReference type="SAM" id="MobiDB-lite"/>
    </source>
</evidence>
<name>M5C4R6_THACB</name>
<feature type="compositionally biased region" description="Basic and acidic residues" evidence="1">
    <location>
        <begin position="75"/>
        <end position="94"/>
    </location>
</feature>
<dbReference type="EMBL" id="CAOJ01013054">
    <property type="protein sequence ID" value="CCO34411.1"/>
    <property type="molecule type" value="Genomic_DNA"/>
</dbReference>
<feature type="region of interest" description="Disordered" evidence="1">
    <location>
        <begin position="1"/>
        <end position="42"/>
    </location>
</feature>
<comment type="caution">
    <text evidence="2">The sequence shown here is derived from an EMBL/GenBank/DDBJ whole genome shotgun (WGS) entry which is preliminary data.</text>
</comment>
<feature type="region of interest" description="Disordered" evidence="1">
    <location>
        <begin position="75"/>
        <end position="96"/>
    </location>
</feature>
<gene>
    <name evidence="2" type="ORF">BN14_08509</name>
</gene>
<proteinExistence type="predicted"/>
<protein>
    <submittedName>
        <fullName evidence="2">Uncharacterized protein</fullName>
    </submittedName>
</protein>
<dbReference type="AlphaFoldDB" id="M5C4R6"/>